<comment type="caution">
    <text evidence="1">The sequence shown here is derived from an EMBL/GenBank/DDBJ whole genome shotgun (WGS) entry which is preliminary data.</text>
</comment>
<accession>A0A423VBH5</accession>
<protein>
    <recommendedName>
        <fullName evidence="3">Geranylgeranyl pyrophosphate synthetase</fullName>
    </recommendedName>
</protein>
<dbReference type="AlphaFoldDB" id="A0A423VBH5"/>
<evidence type="ECO:0000313" key="2">
    <source>
        <dbReference type="Proteomes" id="UP000285146"/>
    </source>
</evidence>
<dbReference type="Proteomes" id="UP000285146">
    <property type="component" value="Unassembled WGS sequence"/>
</dbReference>
<reference evidence="1 2" key="1">
    <citation type="submission" date="2015-09" db="EMBL/GenBank/DDBJ databases">
        <title>Host preference determinants of Valsa canker pathogens revealed by comparative genomics.</title>
        <authorList>
            <person name="Yin Z."/>
            <person name="Huang L."/>
        </authorList>
    </citation>
    <scope>NUCLEOTIDE SEQUENCE [LARGE SCALE GENOMIC DNA]</scope>
    <source>
        <strain evidence="1 2">SXYLt</strain>
    </source>
</reference>
<evidence type="ECO:0008006" key="3">
    <source>
        <dbReference type="Google" id="ProtNLM"/>
    </source>
</evidence>
<sequence length="441" mass="49171">MSWPEAPLGTLLYSLKASNFHDDAKKYVTESTITECREVASYNWLDREEPTVVVPGKPAKWTPLPTARQLKPDSGQYVRDANAARYPKHPVEPAITAVLAMDRENAQNVDIVACGSTLGNLLRFIRGEDRLFRMLVEVVEGTVFFIRRESSPFIPDVKGYGHSFPEAYTTWEGEVKGSVSHQRVISYRFGGLGFLLRFEGDGYLLDGDEVVRADGDHRSSTVGDFDATQSVDELAAALNRNRVTGAQPTHGDSLKIIHAGNLVSQDRIFDLKTRSVRRKEADSFEDTFGEQLPRLWVSQISRFILAYHKHGLFEEIGIRDARSDIKSWERNHVDVLSRLAALLHRIIGLVRSRPDGRLELRHETVGTLEVREQLAGSGDALSASVRSLWAKASAVKDGLTCADMASDPDEDTDLFNWDEGSEPDYTACSSEDCGYCGHCSY</sequence>
<proteinExistence type="predicted"/>
<dbReference type="EMBL" id="LKEB01000122">
    <property type="protein sequence ID" value="ROV88229.1"/>
    <property type="molecule type" value="Genomic_DNA"/>
</dbReference>
<dbReference type="PANTHER" id="PTHR35179">
    <property type="entry name" value="PROTEIN CBG02620"/>
    <property type="match status" value="1"/>
</dbReference>
<dbReference type="PANTHER" id="PTHR35179:SF2">
    <property type="entry name" value="START DOMAIN-CONTAINING PROTEIN"/>
    <property type="match status" value="1"/>
</dbReference>
<dbReference type="STRING" id="1230097.A0A423VBH5"/>
<dbReference type="InParanoid" id="A0A423VBH5"/>
<evidence type="ECO:0000313" key="1">
    <source>
        <dbReference type="EMBL" id="ROV88229.1"/>
    </source>
</evidence>
<dbReference type="OrthoDB" id="5393654at2759"/>
<gene>
    <name evidence="1" type="ORF">VPNG_10370</name>
</gene>
<name>A0A423VBH5_9PEZI</name>
<organism evidence="1 2">
    <name type="scientific">Cytospora leucostoma</name>
    <dbReference type="NCBI Taxonomy" id="1230097"/>
    <lineage>
        <taxon>Eukaryota</taxon>
        <taxon>Fungi</taxon>
        <taxon>Dikarya</taxon>
        <taxon>Ascomycota</taxon>
        <taxon>Pezizomycotina</taxon>
        <taxon>Sordariomycetes</taxon>
        <taxon>Sordariomycetidae</taxon>
        <taxon>Diaporthales</taxon>
        <taxon>Cytosporaceae</taxon>
        <taxon>Cytospora</taxon>
    </lineage>
</organism>
<keyword evidence="2" id="KW-1185">Reference proteome</keyword>